<reference evidence="8 9" key="1">
    <citation type="submission" date="2016-02" db="EMBL/GenBank/DDBJ databases">
        <title>Genome sequence of Moorella mulderi DSM 14980.</title>
        <authorList>
            <person name="Poehlein A."/>
            <person name="Daniel R."/>
        </authorList>
    </citation>
    <scope>NUCLEOTIDE SEQUENCE [LARGE SCALE GENOMIC DNA]</scope>
    <source>
        <strain evidence="8 9">DSM 14980</strain>
    </source>
</reference>
<dbReference type="PROSITE" id="PS50850">
    <property type="entry name" value="MFS"/>
    <property type="match status" value="1"/>
</dbReference>
<feature type="transmembrane region" description="Helical" evidence="6">
    <location>
        <begin position="255"/>
        <end position="272"/>
    </location>
</feature>
<comment type="caution">
    <text evidence="8">The sequence shown here is derived from an EMBL/GenBank/DDBJ whole genome shotgun (WGS) entry which is preliminary data.</text>
</comment>
<dbReference type="OrthoDB" id="9787026at2"/>
<dbReference type="GO" id="GO:0022857">
    <property type="term" value="F:transmembrane transporter activity"/>
    <property type="evidence" value="ECO:0007669"/>
    <property type="project" value="InterPro"/>
</dbReference>
<feature type="transmembrane region" description="Helical" evidence="6">
    <location>
        <begin position="292"/>
        <end position="311"/>
    </location>
</feature>
<evidence type="ECO:0000256" key="2">
    <source>
        <dbReference type="ARBA" id="ARBA00022448"/>
    </source>
</evidence>
<organism evidence="8 9">
    <name type="scientific">Moorella mulderi DSM 14980</name>
    <dbReference type="NCBI Taxonomy" id="1122241"/>
    <lineage>
        <taxon>Bacteria</taxon>
        <taxon>Bacillati</taxon>
        <taxon>Bacillota</taxon>
        <taxon>Clostridia</taxon>
        <taxon>Neomoorellales</taxon>
        <taxon>Neomoorellaceae</taxon>
        <taxon>Neomoorella</taxon>
    </lineage>
</organism>
<dbReference type="CDD" id="cd17316">
    <property type="entry name" value="MFS_SV2_like"/>
    <property type="match status" value="1"/>
</dbReference>
<dbReference type="PANTHER" id="PTHR23511">
    <property type="entry name" value="SYNAPTIC VESICLE GLYCOPROTEIN 2"/>
    <property type="match status" value="1"/>
</dbReference>
<feature type="transmembrane region" description="Helical" evidence="6">
    <location>
        <begin position="20"/>
        <end position="41"/>
    </location>
</feature>
<evidence type="ECO:0000259" key="7">
    <source>
        <dbReference type="PROSITE" id="PS50850"/>
    </source>
</evidence>
<dbReference type="Proteomes" id="UP000075670">
    <property type="component" value="Unassembled WGS sequence"/>
</dbReference>
<evidence type="ECO:0000256" key="6">
    <source>
        <dbReference type="SAM" id="Phobius"/>
    </source>
</evidence>
<keyword evidence="3 6" id="KW-0812">Transmembrane</keyword>
<keyword evidence="4 6" id="KW-1133">Transmembrane helix</keyword>
<dbReference type="InterPro" id="IPR011701">
    <property type="entry name" value="MFS"/>
</dbReference>
<keyword evidence="5 6" id="KW-0472">Membrane</keyword>
<protein>
    <submittedName>
        <fullName evidence="8">Putative niacin/nicotinamide transporter NaiP</fullName>
    </submittedName>
</protein>
<gene>
    <name evidence="8" type="primary">naiP</name>
    <name evidence="8" type="ORF">MOMUL_03520</name>
</gene>
<feature type="transmembrane region" description="Helical" evidence="6">
    <location>
        <begin position="343"/>
        <end position="365"/>
    </location>
</feature>
<feature type="transmembrane region" description="Helical" evidence="6">
    <location>
        <begin position="143"/>
        <end position="163"/>
    </location>
</feature>
<feature type="transmembrane region" description="Helical" evidence="6">
    <location>
        <begin position="407"/>
        <end position="430"/>
    </location>
</feature>
<dbReference type="GO" id="GO:0005886">
    <property type="term" value="C:plasma membrane"/>
    <property type="evidence" value="ECO:0007669"/>
    <property type="project" value="UniProtKB-SubCell"/>
</dbReference>
<accession>A0A151B183</accession>
<feature type="domain" description="Major facilitator superfamily (MFS) profile" evidence="7">
    <location>
        <begin position="19"/>
        <end position="435"/>
    </location>
</feature>
<feature type="transmembrane region" description="Helical" evidence="6">
    <location>
        <begin position="318"/>
        <end position="337"/>
    </location>
</feature>
<dbReference type="SUPFAM" id="SSF103473">
    <property type="entry name" value="MFS general substrate transporter"/>
    <property type="match status" value="1"/>
</dbReference>
<proteinExistence type="predicted"/>
<evidence type="ECO:0000256" key="5">
    <source>
        <dbReference type="ARBA" id="ARBA00023136"/>
    </source>
</evidence>
<evidence type="ECO:0000313" key="8">
    <source>
        <dbReference type="EMBL" id="KYH33646.1"/>
    </source>
</evidence>
<evidence type="ECO:0000256" key="1">
    <source>
        <dbReference type="ARBA" id="ARBA00004651"/>
    </source>
</evidence>
<feature type="transmembrane region" description="Helical" evidence="6">
    <location>
        <begin position="110"/>
        <end position="131"/>
    </location>
</feature>
<dbReference type="EMBL" id="LTBC01000001">
    <property type="protein sequence ID" value="KYH33646.1"/>
    <property type="molecule type" value="Genomic_DNA"/>
</dbReference>
<feature type="transmembrane region" description="Helical" evidence="6">
    <location>
        <begin position="53"/>
        <end position="73"/>
    </location>
</feature>
<dbReference type="InterPro" id="IPR020846">
    <property type="entry name" value="MFS_dom"/>
</dbReference>
<evidence type="ECO:0000256" key="3">
    <source>
        <dbReference type="ARBA" id="ARBA00022692"/>
    </source>
</evidence>
<dbReference type="RefSeq" id="WP_062280745.1">
    <property type="nucleotide sequence ID" value="NZ_LTBC01000001.1"/>
</dbReference>
<sequence length="446" mass="48467">MSIARRLEGLPLGAFHYRLLLICGIGWLFDAMDVGLVSFVLPAVGKDWHLSAAQMGALGSIGLLGMGLGAVAGGTLSDLLGRKKVFTYTLIFYGIATFLAGLAVSYPWLMFWRFLVGLGLGAEVPVAFTLMSEFSPARYRGRMVVLLESFWAFGWIAAALIGYLAVPRWGWRTAFFIGALPALYAAVLRRALPESPRYLEKTGEVEAAEAIVAMVENSSGGPAGEILPGPEGEGETAARVTFSDLWSRRYFRRTLCLWLLWFGINFSYYGIVTWLPSLMVGRGFAIIKSFEYVLIMTLGQVPGYFSAAYLVEKIGRKATLVTYLALSGGAAYMFSLSTTTSQLILWGLAVYFFNLGAWGVLYAYTPELYPTAIRATGSGWASFCGRIGAILAPLIVGQMLVLMGQAAAYPVIFLLFTAVFVVTALGMLLLGIETKGKTLEELSFTP</sequence>
<dbReference type="PATRIC" id="fig|1122241.3.peg.379"/>
<dbReference type="InterPro" id="IPR005829">
    <property type="entry name" value="Sugar_transporter_CS"/>
</dbReference>
<dbReference type="PROSITE" id="PS00217">
    <property type="entry name" value="SUGAR_TRANSPORT_2"/>
    <property type="match status" value="1"/>
</dbReference>
<comment type="subcellular location">
    <subcellularLocation>
        <location evidence="1">Cell membrane</location>
        <topology evidence="1">Multi-pass membrane protein</topology>
    </subcellularLocation>
</comment>
<feature type="transmembrane region" description="Helical" evidence="6">
    <location>
        <begin position="85"/>
        <end position="104"/>
    </location>
</feature>
<dbReference type="InterPro" id="IPR036259">
    <property type="entry name" value="MFS_trans_sf"/>
</dbReference>
<dbReference type="PANTHER" id="PTHR23511:SF34">
    <property type="entry name" value="SYNAPTIC VESICLE GLYCOPROTEIN 2"/>
    <property type="match status" value="1"/>
</dbReference>
<dbReference type="AlphaFoldDB" id="A0A151B183"/>
<feature type="transmembrane region" description="Helical" evidence="6">
    <location>
        <begin position="169"/>
        <end position="188"/>
    </location>
</feature>
<evidence type="ECO:0000256" key="4">
    <source>
        <dbReference type="ARBA" id="ARBA00022989"/>
    </source>
</evidence>
<keyword evidence="2" id="KW-0813">Transport</keyword>
<name>A0A151B183_9FIRM</name>
<dbReference type="Pfam" id="PF07690">
    <property type="entry name" value="MFS_1"/>
    <property type="match status" value="1"/>
</dbReference>
<keyword evidence="9" id="KW-1185">Reference proteome</keyword>
<feature type="transmembrane region" description="Helical" evidence="6">
    <location>
        <begin position="377"/>
        <end position="401"/>
    </location>
</feature>
<evidence type="ECO:0000313" key="9">
    <source>
        <dbReference type="Proteomes" id="UP000075670"/>
    </source>
</evidence>
<dbReference type="Gene3D" id="1.20.1250.20">
    <property type="entry name" value="MFS general substrate transporter like domains"/>
    <property type="match status" value="1"/>
</dbReference>
<dbReference type="PROSITE" id="PS00216">
    <property type="entry name" value="SUGAR_TRANSPORT_1"/>
    <property type="match status" value="2"/>
</dbReference>